<proteinExistence type="predicted"/>
<evidence type="ECO:0000313" key="2">
    <source>
        <dbReference type="Proteomes" id="UP001185015"/>
    </source>
</evidence>
<name>A0AA90Z916_9EURY</name>
<dbReference type="EMBL" id="JAVDQI010000005">
    <property type="protein sequence ID" value="MDR6223131.1"/>
    <property type="molecule type" value="Genomic_DNA"/>
</dbReference>
<gene>
    <name evidence="1" type="ORF">J2750_001593</name>
</gene>
<accession>A0AA90Z916</accession>
<organism evidence="1 2">
    <name type="scientific">Methanococcoides alaskense</name>
    <dbReference type="NCBI Taxonomy" id="325778"/>
    <lineage>
        <taxon>Archaea</taxon>
        <taxon>Methanobacteriati</taxon>
        <taxon>Methanobacteriota</taxon>
        <taxon>Stenosarchaea group</taxon>
        <taxon>Methanomicrobia</taxon>
        <taxon>Methanosarcinales</taxon>
        <taxon>Methanosarcinaceae</taxon>
        <taxon>Methanococcoides</taxon>
    </lineage>
</organism>
<dbReference type="AlphaFoldDB" id="A0AA90Z916"/>
<dbReference type="Proteomes" id="UP001185015">
    <property type="component" value="Unassembled WGS sequence"/>
</dbReference>
<protein>
    <submittedName>
        <fullName evidence="1">Uncharacterized protein</fullName>
    </submittedName>
</protein>
<comment type="caution">
    <text evidence="1">The sequence shown here is derived from an EMBL/GenBank/DDBJ whole genome shotgun (WGS) entry which is preliminary data.</text>
</comment>
<sequence length="35" mass="4276">MNKPKHFKFDLALFQNSHRANIKKQFMNSEKIEVR</sequence>
<evidence type="ECO:0000313" key="1">
    <source>
        <dbReference type="EMBL" id="MDR6223131.1"/>
    </source>
</evidence>
<keyword evidence="2" id="KW-1185">Reference proteome</keyword>
<reference evidence="1 2" key="1">
    <citation type="submission" date="2023-07" db="EMBL/GenBank/DDBJ databases">
        <title>Genomic Encyclopedia of Type Strains, Phase IV (KMG-IV): sequencing the most valuable type-strain genomes for metagenomic binning, comparative biology and taxonomic classification.</title>
        <authorList>
            <person name="Goeker M."/>
        </authorList>
    </citation>
    <scope>NUCLEOTIDE SEQUENCE [LARGE SCALE GENOMIC DNA]</scope>
    <source>
        <strain evidence="1 2">DSM 17273</strain>
    </source>
</reference>